<evidence type="ECO:0000313" key="8">
    <source>
        <dbReference type="Proteomes" id="UP000019384"/>
    </source>
</evidence>
<protein>
    <recommendedName>
        <fullName evidence="6">Glycoside hydrolase family 5 domain-containing protein</fullName>
    </recommendedName>
</protein>
<accession>W6MQ24</accession>
<evidence type="ECO:0000259" key="6">
    <source>
        <dbReference type="Pfam" id="PF00150"/>
    </source>
</evidence>
<keyword evidence="8" id="KW-1185">Reference proteome</keyword>
<dbReference type="Pfam" id="PF00150">
    <property type="entry name" value="Cellulase"/>
    <property type="match status" value="1"/>
</dbReference>
<evidence type="ECO:0000256" key="2">
    <source>
        <dbReference type="ARBA" id="ARBA00022801"/>
    </source>
</evidence>
<dbReference type="InterPro" id="IPR050386">
    <property type="entry name" value="Glycosyl_hydrolase_5"/>
</dbReference>
<name>W6MQ24_9ASCO</name>
<evidence type="ECO:0000256" key="3">
    <source>
        <dbReference type="ARBA" id="ARBA00023295"/>
    </source>
</evidence>
<sequence>MSTGSGFLQVKGTKIVDENGKQIVLKGAAVGGGLNMENFITGFPGQEDEHKQILLKVLGKEKFDFFFDKFYEYFWADDDAKFFKSLNFNCLRIPVNYRHFYPDNDLENFNPDGFKWLDRYVDICSKHGIYSVIDLHAAPGGQNQDWHSDNGTHHALLWSFPYFQDKTIELWEKIAAHYKDNTWVAGYNPLNEPADSKGYRLINFYRKVVDAVEKIDPNHIFFLDGNKYAMDFTEFPDEPIKKSVYAIHDYSYYGFPGFDVFTGSEEQKGKLERQYNRKIEYMKKIQAPVWNGEFGPVYSSEVRGDTDIVATNLARYASLKEQLSIYSRGDPSGDGTGIGWSIWVYKDIGYQGLTFVKPESKYYSHLKDWLAKKQRLGIDKWGRIAPKEVESIYDAVKDHFHKEIPEKFHKAVYPNNLAIDGYIDRVLRECLLSQFLTFEFAEYFRDLSFEELDELASSFKFENLQTRDELNAILSASV</sequence>
<dbReference type="SUPFAM" id="SSF51445">
    <property type="entry name" value="(Trans)glycosidases"/>
    <property type="match status" value="1"/>
</dbReference>
<reference evidence="7" key="2">
    <citation type="submission" date="2014-02" db="EMBL/GenBank/DDBJ databases">
        <title>Complete DNA sequence of /Kuraishia capsulata/ illustrates novel genomic features among budding yeasts (/Saccharomycotina/).</title>
        <authorList>
            <person name="Morales L."/>
            <person name="Noel B."/>
            <person name="Porcel B."/>
            <person name="Marcet-Houben M."/>
            <person name="Hullo M-F."/>
            <person name="Sacerdot C."/>
            <person name="Tekaia F."/>
            <person name="Leh-Louis V."/>
            <person name="Despons L."/>
            <person name="Khanna V."/>
            <person name="Aury J-M."/>
            <person name="Barbe V."/>
            <person name="Couloux A."/>
            <person name="Labadie K."/>
            <person name="Pelletier E."/>
            <person name="Souciet J-L."/>
            <person name="Boekhout T."/>
            <person name="Gabaldon T."/>
            <person name="Wincker P."/>
            <person name="Dujon B."/>
        </authorList>
    </citation>
    <scope>NUCLEOTIDE SEQUENCE</scope>
    <source>
        <strain evidence="7">CBS 1993</strain>
    </source>
</reference>
<dbReference type="InterPro" id="IPR001547">
    <property type="entry name" value="Glyco_hydro_5"/>
</dbReference>
<keyword evidence="4" id="KW-0961">Cell wall biogenesis/degradation</keyword>
<dbReference type="HOGENOM" id="CLU_031875_1_1_1"/>
<dbReference type="OrthoDB" id="1887033at2759"/>
<dbReference type="FunFam" id="3.20.20.80:FF:000130">
    <property type="entry name" value="Endoglucanase C"/>
    <property type="match status" value="1"/>
</dbReference>
<dbReference type="RefSeq" id="XP_022460766.1">
    <property type="nucleotide sequence ID" value="XM_022605718.1"/>
</dbReference>
<evidence type="ECO:0000256" key="5">
    <source>
        <dbReference type="RuleBase" id="RU361153"/>
    </source>
</evidence>
<dbReference type="GO" id="GO:0009251">
    <property type="term" value="P:glucan catabolic process"/>
    <property type="evidence" value="ECO:0007669"/>
    <property type="project" value="TreeGrafter"/>
</dbReference>
<proteinExistence type="inferred from homology"/>
<dbReference type="STRING" id="1382522.W6MQ24"/>
<feature type="domain" description="Glycoside hydrolase family 5" evidence="6">
    <location>
        <begin position="76"/>
        <end position="306"/>
    </location>
</feature>
<comment type="similarity">
    <text evidence="1 5">Belongs to the glycosyl hydrolase 5 (cellulase A) family.</text>
</comment>
<evidence type="ECO:0000313" key="7">
    <source>
        <dbReference type="EMBL" id="CDK28776.1"/>
    </source>
</evidence>
<dbReference type="GeneID" id="34522154"/>
<organism evidence="7 8">
    <name type="scientific">Kuraishia capsulata CBS 1993</name>
    <dbReference type="NCBI Taxonomy" id="1382522"/>
    <lineage>
        <taxon>Eukaryota</taxon>
        <taxon>Fungi</taxon>
        <taxon>Dikarya</taxon>
        <taxon>Ascomycota</taxon>
        <taxon>Saccharomycotina</taxon>
        <taxon>Pichiomycetes</taxon>
        <taxon>Pichiales</taxon>
        <taxon>Pichiaceae</taxon>
        <taxon>Kuraishia</taxon>
    </lineage>
</organism>
<dbReference type="PANTHER" id="PTHR31297:SF13">
    <property type="entry name" value="PUTATIVE-RELATED"/>
    <property type="match status" value="1"/>
</dbReference>
<evidence type="ECO:0000256" key="1">
    <source>
        <dbReference type="ARBA" id="ARBA00005641"/>
    </source>
</evidence>
<dbReference type="PANTHER" id="PTHR31297">
    <property type="entry name" value="GLUCAN ENDO-1,6-BETA-GLUCOSIDASE B"/>
    <property type="match status" value="1"/>
</dbReference>
<dbReference type="InterPro" id="IPR017853">
    <property type="entry name" value="GH"/>
</dbReference>
<keyword evidence="3 5" id="KW-0326">Glycosidase</keyword>
<dbReference type="AlphaFoldDB" id="W6MQ24"/>
<gene>
    <name evidence="7" type="ORF">KUCA_T00004761001</name>
</gene>
<dbReference type="Gene3D" id="3.20.20.80">
    <property type="entry name" value="Glycosidases"/>
    <property type="match status" value="1"/>
</dbReference>
<dbReference type="GO" id="GO:0005576">
    <property type="term" value="C:extracellular region"/>
    <property type="evidence" value="ECO:0007669"/>
    <property type="project" value="TreeGrafter"/>
</dbReference>
<reference evidence="7" key="1">
    <citation type="submission" date="2013-12" db="EMBL/GenBank/DDBJ databases">
        <authorList>
            <person name="Genoscope - CEA"/>
        </authorList>
    </citation>
    <scope>NUCLEOTIDE SEQUENCE</scope>
    <source>
        <strain evidence="7">CBS 1993</strain>
    </source>
</reference>
<evidence type="ECO:0000256" key="4">
    <source>
        <dbReference type="ARBA" id="ARBA00023316"/>
    </source>
</evidence>
<dbReference type="Proteomes" id="UP000019384">
    <property type="component" value="Unassembled WGS sequence"/>
</dbReference>
<dbReference type="EMBL" id="HG793130">
    <property type="protein sequence ID" value="CDK28776.1"/>
    <property type="molecule type" value="Genomic_DNA"/>
</dbReference>
<dbReference type="GO" id="GO:0009986">
    <property type="term" value="C:cell surface"/>
    <property type="evidence" value="ECO:0007669"/>
    <property type="project" value="TreeGrafter"/>
</dbReference>
<keyword evidence="2 5" id="KW-0378">Hydrolase</keyword>
<dbReference type="GO" id="GO:0008422">
    <property type="term" value="F:beta-glucosidase activity"/>
    <property type="evidence" value="ECO:0007669"/>
    <property type="project" value="TreeGrafter"/>
</dbReference>
<dbReference type="GO" id="GO:0071555">
    <property type="term" value="P:cell wall organization"/>
    <property type="evidence" value="ECO:0007669"/>
    <property type="project" value="UniProtKB-KW"/>
</dbReference>